<comment type="similarity">
    <text evidence="2">Belongs to the SCC4/mau-2 family.</text>
</comment>
<accession>A0A2R6P2H3</accession>
<dbReference type="Pfam" id="PF10345">
    <property type="entry name" value="Cohesin_load"/>
    <property type="match status" value="1"/>
</dbReference>
<evidence type="ECO:0000256" key="2">
    <source>
        <dbReference type="ARBA" id="ARBA00008585"/>
    </source>
</evidence>
<organism evidence="9 10">
    <name type="scientific">Hermanssonia centrifuga</name>
    <dbReference type="NCBI Taxonomy" id="98765"/>
    <lineage>
        <taxon>Eukaryota</taxon>
        <taxon>Fungi</taxon>
        <taxon>Dikarya</taxon>
        <taxon>Basidiomycota</taxon>
        <taxon>Agaricomycotina</taxon>
        <taxon>Agaricomycetes</taxon>
        <taxon>Polyporales</taxon>
        <taxon>Meruliaceae</taxon>
        <taxon>Hermanssonia</taxon>
    </lineage>
</organism>
<evidence type="ECO:0000313" key="10">
    <source>
        <dbReference type="Proteomes" id="UP000186601"/>
    </source>
</evidence>
<evidence type="ECO:0000256" key="1">
    <source>
        <dbReference type="ARBA" id="ARBA00004123"/>
    </source>
</evidence>
<dbReference type="GO" id="GO:0007059">
    <property type="term" value="P:chromosome segregation"/>
    <property type="evidence" value="ECO:0007669"/>
    <property type="project" value="UniProtKB-KW"/>
</dbReference>
<evidence type="ECO:0000256" key="7">
    <source>
        <dbReference type="ARBA" id="ARBA00023306"/>
    </source>
</evidence>
<comment type="subcellular location">
    <subcellularLocation>
        <location evidence="1">Nucleus</location>
    </subcellularLocation>
</comment>
<feature type="compositionally biased region" description="Pro residues" evidence="8">
    <location>
        <begin position="23"/>
        <end position="34"/>
    </location>
</feature>
<reference evidence="9 10" key="1">
    <citation type="submission" date="2018-02" db="EMBL/GenBank/DDBJ databases">
        <title>Genome sequence of the basidiomycete white-rot fungus Phlebia centrifuga.</title>
        <authorList>
            <person name="Granchi Z."/>
            <person name="Peng M."/>
            <person name="de Vries R.P."/>
            <person name="Hilden K."/>
            <person name="Makela M.R."/>
            <person name="Grigoriev I."/>
            <person name="Riley R."/>
        </authorList>
    </citation>
    <scope>NUCLEOTIDE SEQUENCE [LARGE SCALE GENOMIC DNA]</scope>
    <source>
        <strain evidence="9 10">FBCC195</strain>
    </source>
</reference>
<dbReference type="OrthoDB" id="5565328at2759"/>
<feature type="compositionally biased region" description="Low complexity" evidence="8">
    <location>
        <begin position="35"/>
        <end position="46"/>
    </location>
</feature>
<evidence type="ECO:0000256" key="3">
    <source>
        <dbReference type="ARBA" id="ARBA00022618"/>
    </source>
</evidence>
<keyword evidence="3" id="KW-0132">Cell division</keyword>
<proteinExistence type="inferred from homology"/>
<feature type="region of interest" description="Disordered" evidence="8">
    <location>
        <begin position="1"/>
        <end position="46"/>
    </location>
</feature>
<evidence type="ECO:0000256" key="4">
    <source>
        <dbReference type="ARBA" id="ARBA00022776"/>
    </source>
</evidence>
<dbReference type="EMBL" id="MLYV02000533">
    <property type="protein sequence ID" value="PSR84477.1"/>
    <property type="molecule type" value="Genomic_DNA"/>
</dbReference>
<gene>
    <name evidence="9" type="ORF">PHLCEN_2v5435</name>
</gene>
<protein>
    <submittedName>
        <fullName evidence="9">Uncharacterized protein</fullName>
    </submittedName>
</protein>
<keyword evidence="4" id="KW-0498">Mitosis</keyword>
<keyword evidence="6" id="KW-0539">Nucleus</keyword>
<keyword evidence="7" id="KW-0131">Cell cycle</keyword>
<evidence type="ECO:0000256" key="5">
    <source>
        <dbReference type="ARBA" id="ARBA00022829"/>
    </source>
</evidence>
<dbReference type="GO" id="GO:0051301">
    <property type="term" value="P:cell division"/>
    <property type="evidence" value="ECO:0007669"/>
    <property type="project" value="UniProtKB-KW"/>
</dbReference>
<evidence type="ECO:0000256" key="8">
    <source>
        <dbReference type="SAM" id="MobiDB-lite"/>
    </source>
</evidence>
<evidence type="ECO:0000313" key="9">
    <source>
        <dbReference type="EMBL" id="PSR84477.1"/>
    </source>
</evidence>
<evidence type="ECO:0000256" key="6">
    <source>
        <dbReference type="ARBA" id="ARBA00023242"/>
    </source>
</evidence>
<dbReference type="PANTHER" id="PTHR21394">
    <property type="entry name" value="MAU2 CHROMATID COHESION FACTOR HOMOLOG"/>
    <property type="match status" value="1"/>
</dbReference>
<dbReference type="Proteomes" id="UP000186601">
    <property type="component" value="Unassembled WGS sequence"/>
</dbReference>
<keyword evidence="10" id="KW-1185">Reference proteome</keyword>
<dbReference type="GO" id="GO:0007064">
    <property type="term" value="P:mitotic sister chromatid cohesion"/>
    <property type="evidence" value="ECO:0007669"/>
    <property type="project" value="InterPro"/>
</dbReference>
<comment type="caution">
    <text evidence="9">The sequence shown here is derived from an EMBL/GenBank/DDBJ whole genome shotgun (WGS) entry which is preliminary data.</text>
</comment>
<keyword evidence="5" id="KW-0159">Chromosome partition</keyword>
<sequence length="678" mass="74007">MLDDNPRPQKRVRRESLSLSPPSSSPLTPPPSSPVPSTSTSQSDSPLRPLPHAVLLLSLPSLLVHPPSHRYYIQSLCLSLCSLRKCLSLPALSPEIECRAWTGLAELGMKVISSGFSQSEDHLWARGIEAEAIIAQKHPSLRVFSHHIALLQVQFSHWQHKTKFARTQIRNLIVSFRPTDPPYIVYSAHLAAITLFTTPKPRSTPSTLHTEFKPPLSPAYNQSPQDIHAALSAIQSLESLSRTQGHTRVTLLSHVLRLRVLVAANMWNEVGNAILLAESALGLSYEAITTPKPRMTNAKEKDKTEHPSTETTFISFEDALESAMVVHTLIMTVVYFTHIGSAAEASPRLSHLHALLDSGALDQFAEGIIEISLPDGPPLSIQVTHPRILFLLAFLVSSVAKRDAVGRKPKRKVFASEGLTSWEKEMDFELLLPSWANFGDVEEVEQRLARIKADLLCELAAVSIMRSEFDAAEEHLAALIAHTRTYSIFELFAARITLHNAHLAHALDHGARALECYRIAVRLAGADNFVALSARAGEIILLMGMQAEGLIPNEPPVNKKEVTSVAKACRGMGGTLEAVGHVLDALVSPEILKAKQHLKASLELASRSQDNHLRAVVLALISAHYFHTAGDHALSMLQTCSQLAAGLGAPPTKDAPGILPIVGNARLSLWVGQKFLGE</sequence>
<name>A0A2R6P2H3_9APHY</name>
<dbReference type="AlphaFoldDB" id="A0A2R6P2H3"/>
<dbReference type="GO" id="GO:0005634">
    <property type="term" value="C:nucleus"/>
    <property type="evidence" value="ECO:0007669"/>
    <property type="project" value="UniProtKB-SubCell"/>
</dbReference>
<dbReference type="InterPro" id="IPR019440">
    <property type="entry name" value="MAU2"/>
</dbReference>